<dbReference type="HOGENOM" id="CLU_1698051_0_0_1"/>
<organism evidence="2 3">
    <name type="scientific">Leersia perrieri</name>
    <dbReference type="NCBI Taxonomy" id="77586"/>
    <lineage>
        <taxon>Eukaryota</taxon>
        <taxon>Viridiplantae</taxon>
        <taxon>Streptophyta</taxon>
        <taxon>Embryophyta</taxon>
        <taxon>Tracheophyta</taxon>
        <taxon>Spermatophyta</taxon>
        <taxon>Magnoliopsida</taxon>
        <taxon>Liliopsida</taxon>
        <taxon>Poales</taxon>
        <taxon>Poaceae</taxon>
        <taxon>BOP clade</taxon>
        <taxon>Oryzoideae</taxon>
        <taxon>Oryzeae</taxon>
        <taxon>Oryzinae</taxon>
        <taxon>Leersia</taxon>
    </lineage>
</organism>
<protein>
    <submittedName>
        <fullName evidence="2">Uncharacterized protein</fullName>
    </submittedName>
</protein>
<dbReference type="Gramene" id="LPERR04G03950.1">
    <property type="protein sequence ID" value="LPERR04G03950.1"/>
    <property type="gene ID" value="LPERR04G03950"/>
</dbReference>
<evidence type="ECO:0000256" key="1">
    <source>
        <dbReference type="SAM" id="MobiDB-lite"/>
    </source>
</evidence>
<reference evidence="2 3" key="1">
    <citation type="submission" date="2012-08" db="EMBL/GenBank/DDBJ databases">
        <title>Oryza genome evolution.</title>
        <authorList>
            <person name="Wing R.A."/>
        </authorList>
    </citation>
    <scope>NUCLEOTIDE SEQUENCE</scope>
</reference>
<evidence type="ECO:0000313" key="3">
    <source>
        <dbReference type="Proteomes" id="UP000032180"/>
    </source>
</evidence>
<proteinExistence type="predicted"/>
<sequence length="155" mass="18139">MSIQARFDVGTPGPHYFQRIPIYEDRGWKMIFEKTSQVVELYIKCEDTDLAERRIGQDEDNQHESDGALKNSSDEEHPKPRRQQQMRVSLDVYKNQLIDNPLAEGKTFDSKEHLQIAIAQCTYDWLHVETLCNTHDRLTLGYKEMSLYSHFSSTD</sequence>
<reference evidence="3" key="2">
    <citation type="submission" date="2013-12" db="EMBL/GenBank/DDBJ databases">
        <authorList>
            <person name="Yu Y."/>
            <person name="Lee S."/>
            <person name="de Baynast K."/>
            <person name="Wissotski M."/>
            <person name="Liu L."/>
            <person name="Talag J."/>
            <person name="Goicoechea J."/>
            <person name="Angelova A."/>
            <person name="Jetty R."/>
            <person name="Kudrna D."/>
            <person name="Golser W."/>
            <person name="Rivera L."/>
            <person name="Zhang J."/>
            <person name="Wing R."/>
        </authorList>
    </citation>
    <scope>NUCLEOTIDE SEQUENCE</scope>
</reference>
<reference evidence="2" key="3">
    <citation type="submission" date="2015-04" db="UniProtKB">
        <authorList>
            <consortium name="EnsemblPlants"/>
        </authorList>
    </citation>
    <scope>IDENTIFICATION</scope>
</reference>
<evidence type="ECO:0000313" key="2">
    <source>
        <dbReference type="EnsemblPlants" id="LPERR04G03950.1"/>
    </source>
</evidence>
<dbReference type="Proteomes" id="UP000032180">
    <property type="component" value="Chromosome 4"/>
</dbReference>
<accession>A0A0D9W324</accession>
<feature type="region of interest" description="Disordered" evidence="1">
    <location>
        <begin position="54"/>
        <end position="86"/>
    </location>
</feature>
<dbReference type="EnsemblPlants" id="LPERR04G03950.1">
    <property type="protein sequence ID" value="LPERR04G03950.1"/>
    <property type="gene ID" value="LPERR04G03950"/>
</dbReference>
<dbReference type="AlphaFoldDB" id="A0A0D9W324"/>
<name>A0A0D9W324_9ORYZ</name>
<keyword evidence="3" id="KW-1185">Reference proteome</keyword>
<feature type="compositionally biased region" description="Basic and acidic residues" evidence="1">
    <location>
        <begin position="54"/>
        <end position="78"/>
    </location>
</feature>